<reference evidence="3 4" key="1">
    <citation type="submission" date="2019-06" db="EMBL/GenBank/DDBJ databases">
        <title>Draft genome of Streptomyces sedi sp. JCM16909.</title>
        <authorList>
            <person name="Klykleung N."/>
            <person name="Tanasupawat S."/>
            <person name="Kudo T."/>
            <person name="Yuki M."/>
            <person name="Ohkuma M."/>
        </authorList>
    </citation>
    <scope>NUCLEOTIDE SEQUENCE [LARGE SCALE GENOMIC DNA]</scope>
    <source>
        <strain evidence="3 4">JCM 16909</strain>
    </source>
</reference>
<dbReference type="GO" id="GO:0019878">
    <property type="term" value="P:lysine biosynthetic process via aminoadipic acid"/>
    <property type="evidence" value="ECO:0007669"/>
    <property type="project" value="TreeGrafter"/>
</dbReference>
<protein>
    <submittedName>
        <fullName evidence="3">Saccharopine dehydrogenase</fullName>
    </submittedName>
</protein>
<keyword evidence="4" id="KW-1185">Reference proteome</keyword>
<evidence type="ECO:0000259" key="2">
    <source>
        <dbReference type="Pfam" id="PF16653"/>
    </source>
</evidence>
<dbReference type="AlphaFoldDB" id="A0A5C4UZH3"/>
<dbReference type="OrthoDB" id="973788at2"/>
<feature type="domain" description="Saccharopine dehydrogenase-like C-terminal" evidence="2">
    <location>
        <begin position="128"/>
        <end position="374"/>
    </location>
</feature>
<dbReference type="EMBL" id="VDGT01000012">
    <property type="protein sequence ID" value="TNM28723.1"/>
    <property type="molecule type" value="Genomic_DNA"/>
</dbReference>
<accession>A0A5C4UZH3</accession>
<evidence type="ECO:0000313" key="3">
    <source>
        <dbReference type="EMBL" id="TNM28723.1"/>
    </source>
</evidence>
<dbReference type="GO" id="GO:0004753">
    <property type="term" value="F:saccharopine dehydrogenase activity"/>
    <property type="evidence" value="ECO:0007669"/>
    <property type="project" value="TreeGrafter"/>
</dbReference>
<sequence length="384" mass="40095">MADLIPPTGRVHWVGVGRATGSGLGLVCDEAATVLWGRTVARAEARLEELGLAGGAEPRALAPGALARELVPGDVVVAMLPAAGHPALAEVALAGEAHLVCPGYAAPGLSPHARRAAERGSVLLTEVGLAPGVDHLFAHDLVGAARAALGDRPAVAHFASHHGSGKDRPDAFRHHFDRAPHEALTALLTPARVIAEGLPRRVARPWEEVRRLTVGGETFEAHPAGDSLPFVTTYGLPATWRLESFARGTLRPSGWNAAWKPVLAELAEADAAGVAALAERLAAVHPAHDADRDRVVMSVRLGVHTDDGTDWAGEWSLDTVGDARESATARLVSVPLACAVLEVAAGRVPPGLHQATDDPEAVRRWLTFLTARGIVATFRGDGAV</sequence>
<dbReference type="SUPFAM" id="SSF51735">
    <property type="entry name" value="NAD(P)-binding Rossmann-fold domains"/>
    <property type="match status" value="1"/>
</dbReference>
<dbReference type="SUPFAM" id="SSF55347">
    <property type="entry name" value="Glyceraldehyde-3-phosphate dehydrogenase-like, C-terminal domain"/>
    <property type="match status" value="1"/>
</dbReference>
<keyword evidence="1" id="KW-0560">Oxidoreductase</keyword>
<dbReference type="InterPro" id="IPR051168">
    <property type="entry name" value="AASS"/>
</dbReference>
<gene>
    <name evidence="3" type="ORF">FH715_16915</name>
</gene>
<evidence type="ECO:0000256" key="1">
    <source>
        <dbReference type="ARBA" id="ARBA00023002"/>
    </source>
</evidence>
<dbReference type="Pfam" id="PF16653">
    <property type="entry name" value="Sacchrp_dh_C"/>
    <property type="match status" value="1"/>
</dbReference>
<name>A0A5C4UZH3_9ACTN</name>
<organism evidence="3 4">
    <name type="scientific">Streptomyces sedi</name>
    <dbReference type="NCBI Taxonomy" id="555059"/>
    <lineage>
        <taxon>Bacteria</taxon>
        <taxon>Bacillati</taxon>
        <taxon>Actinomycetota</taxon>
        <taxon>Actinomycetes</taxon>
        <taxon>Kitasatosporales</taxon>
        <taxon>Streptomycetaceae</taxon>
        <taxon>Streptomyces</taxon>
    </lineage>
</organism>
<proteinExistence type="predicted"/>
<dbReference type="RefSeq" id="WP_139646136.1">
    <property type="nucleotide sequence ID" value="NZ_BAAAZS010000099.1"/>
</dbReference>
<dbReference type="PANTHER" id="PTHR11133">
    <property type="entry name" value="SACCHAROPINE DEHYDROGENASE"/>
    <property type="match status" value="1"/>
</dbReference>
<evidence type="ECO:0000313" key="4">
    <source>
        <dbReference type="Proteomes" id="UP000311713"/>
    </source>
</evidence>
<dbReference type="InterPro" id="IPR032095">
    <property type="entry name" value="Sacchrp_dh-like_C"/>
</dbReference>
<comment type="caution">
    <text evidence="3">The sequence shown here is derived from an EMBL/GenBank/DDBJ whole genome shotgun (WGS) entry which is preliminary data.</text>
</comment>
<dbReference type="PANTHER" id="PTHR11133:SF23">
    <property type="entry name" value="SACCHAROPINE DEHYDROGENASE [NAD(+), L-LYSINE-FORMING]"/>
    <property type="match status" value="1"/>
</dbReference>
<dbReference type="GO" id="GO:0005737">
    <property type="term" value="C:cytoplasm"/>
    <property type="evidence" value="ECO:0007669"/>
    <property type="project" value="TreeGrafter"/>
</dbReference>
<dbReference type="Proteomes" id="UP000311713">
    <property type="component" value="Unassembled WGS sequence"/>
</dbReference>
<dbReference type="Gene3D" id="3.30.360.10">
    <property type="entry name" value="Dihydrodipicolinate Reductase, domain 2"/>
    <property type="match status" value="1"/>
</dbReference>
<dbReference type="InterPro" id="IPR036291">
    <property type="entry name" value="NAD(P)-bd_dom_sf"/>
</dbReference>